<dbReference type="Proteomes" id="UP000432464">
    <property type="component" value="Unassembled WGS sequence"/>
</dbReference>
<evidence type="ECO:0000256" key="2">
    <source>
        <dbReference type="SAM" id="MobiDB-lite"/>
    </source>
</evidence>
<reference evidence="4 5" key="1">
    <citation type="submission" date="2019-11" db="EMBL/GenBank/DDBJ databases">
        <title>Nocardia sp. nov. CT2-14 isolated from soil.</title>
        <authorList>
            <person name="Kanchanasin P."/>
            <person name="Tanasupawat S."/>
            <person name="Yuki M."/>
            <person name="Kudo T."/>
        </authorList>
    </citation>
    <scope>NUCLEOTIDE SEQUENCE [LARGE SCALE GENOMIC DNA]</scope>
    <source>
        <strain evidence="4 5">CT2-14</strain>
    </source>
</reference>
<keyword evidence="4" id="KW-0378">Hydrolase</keyword>
<sequence>MAGEPGSQLHHRPADQCQRRHHHAVGVPLMPSMPIVDAHMHLWDTSAHAWYPGLARFVDAGRPEIAQNFLLADFDRGIGDLEVAGLIHVSATTAPRAYLDEIRWVDGIAAADARPFAIVGAVDPTLDRADLIDHLDQQARTARFRGVRVFEGLSPNTPAADAIASWLQDHDGVFDLVTKPGEILDWIDFLAGYPDLRVVLEHLGFPQGHSSDARNAWHNAISLAAKETQWLCKLSGFGLICRDLAWPTLEYWLESSVSLWGWRRLMFASNMPVDSMAGTYTELVSAIDHIVTTDATDQEAEFFYRTNALDTYRLG</sequence>
<name>A0A6I3L9N2_9NOCA</name>
<dbReference type="Pfam" id="PF04909">
    <property type="entry name" value="Amidohydro_2"/>
    <property type="match status" value="1"/>
</dbReference>
<feature type="region of interest" description="Disordered" evidence="2">
    <location>
        <begin position="1"/>
        <end position="21"/>
    </location>
</feature>
<dbReference type="Gene3D" id="3.20.20.140">
    <property type="entry name" value="Metal-dependent hydrolases"/>
    <property type="match status" value="1"/>
</dbReference>
<dbReference type="InterPro" id="IPR032466">
    <property type="entry name" value="Metal_Hydrolase"/>
</dbReference>
<dbReference type="PANTHER" id="PTHR43569">
    <property type="entry name" value="AMIDOHYDROLASE"/>
    <property type="match status" value="1"/>
</dbReference>
<feature type="domain" description="Amidohydrolase-related" evidence="3">
    <location>
        <begin position="36"/>
        <end position="314"/>
    </location>
</feature>
<dbReference type="GO" id="GO:0016787">
    <property type="term" value="F:hydrolase activity"/>
    <property type="evidence" value="ECO:0007669"/>
    <property type="project" value="UniProtKB-KW"/>
</dbReference>
<accession>A0A6I3L9N2</accession>
<dbReference type="InterPro" id="IPR052350">
    <property type="entry name" value="Metallo-dep_Lactonases"/>
</dbReference>
<dbReference type="InterPro" id="IPR006680">
    <property type="entry name" value="Amidohydro-rel"/>
</dbReference>
<comment type="caution">
    <text evidence="4">The sequence shown here is derived from an EMBL/GenBank/DDBJ whole genome shotgun (WGS) entry which is preliminary data.</text>
</comment>
<evidence type="ECO:0000313" key="4">
    <source>
        <dbReference type="EMBL" id="MTE17494.1"/>
    </source>
</evidence>
<dbReference type="AlphaFoldDB" id="A0A6I3L9N2"/>
<gene>
    <name evidence="4" type="ORF">GLP40_32765</name>
</gene>
<evidence type="ECO:0000259" key="3">
    <source>
        <dbReference type="Pfam" id="PF04909"/>
    </source>
</evidence>
<evidence type="ECO:0000313" key="5">
    <source>
        <dbReference type="Proteomes" id="UP000432464"/>
    </source>
</evidence>
<dbReference type="PANTHER" id="PTHR43569:SF2">
    <property type="entry name" value="AMIDOHYDROLASE-RELATED DOMAIN-CONTAINING PROTEIN"/>
    <property type="match status" value="1"/>
</dbReference>
<dbReference type="EMBL" id="WMBB01000028">
    <property type="protein sequence ID" value="MTE17494.1"/>
    <property type="molecule type" value="Genomic_DNA"/>
</dbReference>
<dbReference type="SUPFAM" id="SSF51556">
    <property type="entry name" value="Metallo-dependent hydrolases"/>
    <property type="match status" value="1"/>
</dbReference>
<comment type="similarity">
    <text evidence="1">Belongs to the metallo-dependent hydrolases superfamily.</text>
</comment>
<evidence type="ECO:0000256" key="1">
    <source>
        <dbReference type="ARBA" id="ARBA00038310"/>
    </source>
</evidence>
<protein>
    <submittedName>
        <fullName evidence="4">Amidohydrolase family protein</fullName>
    </submittedName>
</protein>
<proteinExistence type="inferred from homology"/>
<organism evidence="4 5">
    <name type="scientific">Nocardia aurantiaca</name>
    <dbReference type="NCBI Taxonomy" id="2675850"/>
    <lineage>
        <taxon>Bacteria</taxon>
        <taxon>Bacillati</taxon>
        <taxon>Actinomycetota</taxon>
        <taxon>Actinomycetes</taxon>
        <taxon>Mycobacteriales</taxon>
        <taxon>Nocardiaceae</taxon>
        <taxon>Nocardia</taxon>
    </lineage>
</organism>
<keyword evidence="5" id="KW-1185">Reference proteome</keyword>